<dbReference type="AlphaFoldDB" id="A0A2S7ZRR0"/>
<evidence type="ECO:0000313" key="1">
    <source>
        <dbReference type="EMBL" id="PQL25951.1"/>
    </source>
</evidence>
<comment type="caution">
    <text evidence="1">The sequence shown here is derived from an EMBL/GenBank/DDBJ whole genome shotgun (WGS) entry which is preliminary data.</text>
</comment>
<name>A0A2S7ZRR0_9FIRM</name>
<gene>
    <name evidence="1" type="ORF">VTHSUH11_00945</name>
</gene>
<dbReference type="Proteomes" id="UP000238877">
    <property type="component" value="Unassembled WGS sequence"/>
</dbReference>
<evidence type="ECO:0000313" key="2">
    <source>
        <dbReference type="Proteomes" id="UP000238877"/>
    </source>
</evidence>
<dbReference type="EMBL" id="PPDF01000003">
    <property type="protein sequence ID" value="PQL25951.1"/>
    <property type="molecule type" value="Genomic_DNA"/>
</dbReference>
<dbReference type="RefSeq" id="WP_105092314.1">
    <property type="nucleotide sequence ID" value="NZ_PPDF01000003.1"/>
</dbReference>
<accession>A0A2S7ZRR0</accession>
<organism evidence="1 2">
    <name type="scientific">Veillonella tobetsuensis</name>
    <dbReference type="NCBI Taxonomy" id="1110546"/>
    <lineage>
        <taxon>Bacteria</taxon>
        <taxon>Bacillati</taxon>
        <taxon>Bacillota</taxon>
        <taxon>Negativicutes</taxon>
        <taxon>Veillonellales</taxon>
        <taxon>Veillonellaceae</taxon>
        <taxon>Veillonella</taxon>
    </lineage>
</organism>
<proteinExistence type="predicted"/>
<sequence>METSVEKIKYYDSSDLAYGYMIERAIKFVEQYGESPNFNNINLVLAAYNVYLLLTKAKLKAPYHHYSYIAKTYIKLCNIYFSNLTNDNIICSHNIPLQEYQEDFWQLFNNTKLYYSINNKIIKLLLNKLTPSLITILKHPQIVSTYSREITCYIVKNNYSILFILDYYFTYNKESTKKFSLPKELTAKMILWFINKQLSSNNISPQYLRLIENSTNNNLIIPDKMKVKAKRCRKQIESKILSINSSIISNMKIVFKNTNKLIEINFQPPNLTIILDKSWIDENNQNNYLFANLFIFHFICDINYRAKFIAHKTHATTLEEIFEKPLGINDYFQSLNSRIQEDLVHLFITNYNRALLVQNKRIEDLLEWFYTKYLAEEFNIYNFTFNSSTNNSTFLEKCRNLCSEIDSILKQYKLYFENNEIDRDLLEINSKPLLFSELKSYDKNKYAYITDTKYCNSMHWLFSDQSELNLIPKLININETFIIKLLDKNSDLFLSDFDDIQQNIIKKLHHQQIIILNSKNQLIPNRLIIKALNDFYENDCICNKVYQKYLNSLNVHLDYKNSLFSDSEVDYLNFIMNKKQFSNGYDLRNKYIHGTQSINKDMHSYDYYLLLMIHCFIALKIYDEFANKKSYHTTN</sequence>
<reference evidence="1 2" key="1">
    <citation type="submission" date="2018-01" db="EMBL/GenBank/DDBJ databases">
        <title>Draft genome sequences of clinical isolates and type strains of oral Veillonella including Veillonella infantum sp., nov.</title>
        <authorList>
            <person name="Mashima I."/>
            <person name="Liao Y.-C."/>
            <person name="Sabharwal A."/>
            <person name="Haase E.M."/>
            <person name="Nakazawa F."/>
            <person name="Scannapieco F.A."/>
        </authorList>
    </citation>
    <scope>NUCLEOTIDE SEQUENCE [LARGE SCALE GENOMIC DNA]</scope>
    <source>
        <strain evidence="1 2">Y6</strain>
    </source>
</reference>
<protein>
    <submittedName>
        <fullName evidence="1">Uncharacterized protein</fullName>
    </submittedName>
</protein>